<dbReference type="PANTHER" id="PTHR41368">
    <property type="entry name" value="PROTEIN YGHO"/>
    <property type="match status" value="1"/>
</dbReference>
<protein>
    <recommendedName>
        <fullName evidence="3">N-acetyltransferase domain-containing protein</fullName>
    </recommendedName>
</protein>
<evidence type="ECO:0000313" key="1">
    <source>
        <dbReference type="EMBL" id="MDN3714105.1"/>
    </source>
</evidence>
<evidence type="ECO:0000313" key="2">
    <source>
        <dbReference type="Proteomes" id="UP001243846"/>
    </source>
</evidence>
<keyword evidence="2" id="KW-1185">Reference proteome</keyword>
<gene>
    <name evidence="1" type="ORF">QWZ10_24185</name>
</gene>
<accession>A0ABT8DCB4</accession>
<dbReference type="PANTHER" id="PTHR41368:SF1">
    <property type="entry name" value="PROTEIN YGHO"/>
    <property type="match status" value="1"/>
</dbReference>
<sequence>MISRPFSGPFPRLRARQPLCLADAGRSGALFVARREPLFQSPDDIAFFTAHRNGFPVGRITAHIHRASNARHNETRAHFGFFDCGDDPDAARALLTYAETWAKARGMTEIAGNFNLTAMQQAGVVTDGFDAAPYTDQIYNPPHIVRLLEANGYARDFPMTTSEIDLQSLDPARLLGPKQRRISPRASIPSRR</sequence>
<name>A0ABT8DCB4_9RHOB</name>
<evidence type="ECO:0008006" key="3">
    <source>
        <dbReference type="Google" id="ProtNLM"/>
    </source>
</evidence>
<dbReference type="EMBL" id="JAUFRC010000003">
    <property type="protein sequence ID" value="MDN3714105.1"/>
    <property type="molecule type" value="Genomic_DNA"/>
</dbReference>
<proteinExistence type="predicted"/>
<dbReference type="Proteomes" id="UP001243846">
    <property type="component" value="Unassembled WGS sequence"/>
</dbReference>
<dbReference type="InterPro" id="IPR016181">
    <property type="entry name" value="Acyl_CoA_acyltransferase"/>
</dbReference>
<reference evidence="2" key="1">
    <citation type="journal article" date="2019" name="Int. J. Syst. Evol. Microbiol.">
        <title>The Global Catalogue of Microorganisms (GCM) 10K type strain sequencing project: providing services to taxonomists for standard genome sequencing and annotation.</title>
        <authorList>
            <consortium name="The Broad Institute Genomics Platform"/>
            <consortium name="The Broad Institute Genome Sequencing Center for Infectious Disease"/>
            <person name="Wu L."/>
            <person name="Ma J."/>
        </authorList>
    </citation>
    <scope>NUCLEOTIDE SEQUENCE [LARGE SCALE GENOMIC DNA]</scope>
    <source>
        <strain evidence="2">CECT 8482</strain>
    </source>
</reference>
<dbReference type="SUPFAM" id="SSF55729">
    <property type="entry name" value="Acyl-CoA N-acyltransferases (Nat)"/>
    <property type="match status" value="1"/>
</dbReference>
<dbReference type="InterPro" id="IPR039968">
    <property type="entry name" value="BcerS-like"/>
</dbReference>
<organism evidence="1 2">
    <name type="scientific">Paracoccus cavernae</name>
    <dbReference type="NCBI Taxonomy" id="1571207"/>
    <lineage>
        <taxon>Bacteria</taxon>
        <taxon>Pseudomonadati</taxon>
        <taxon>Pseudomonadota</taxon>
        <taxon>Alphaproteobacteria</taxon>
        <taxon>Rhodobacterales</taxon>
        <taxon>Paracoccaceae</taxon>
        <taxon>Paracoccus</taxon>
    </lineage>
</organism>
<comment type="caution">
    <text evidence="1">The sequence shown here is derived from an EMBL/GenBank/DDBJ whole genome shotgun (WGS) entry which is preliminary data.</text>
</comment>